<dbReference type="NCBIfam" id="TIGR03838">
    <property type="entry name" value="queuosine_YadB"/>
    <property type="match status" value="1"/>
</dbReference>
<keyword evidence="1 7" id="KW-0436">Ligase</keyword>
<dbReference type="HAMAP" id="MF_01428">
    <property type="entry name" value="Glu_Q_tRNA_synth"/>
    <property type="match status" value="1"/>
</dbReference>
<evidence type="ECO:0000256" key="4">
    <source>
        <dbReference type="ARBA" id="ARBA00022833"/>
    </source>
</evidence>
<keyword evidence="4 7" id="KW-0862">Zinc</keyword>
<feature type="domain" description="Glutamyl/glutaminyl-tRNA synthetase class Ib catalytic" evidence="9">
    <location>
        <begin position="10"/>
        <end position="255"/>
    </location>
</feature>
<evidence type="ECO:0000256" key="5">
    <source>
        <dbReference type="ARBA" id="ARBA00022840"/>
    </source>
</evidence>
<dbReference type="KEGG" id="saqi:AXG55_14380"/>
<evidence type="ECO:0000256" key="7">
    <source>
        <dbReference type="HAMAP-Rule" id="MF_01428"/>
    </source>
</evidence>
<dbReference type="PANTHER" id="PTHR43311">
    <property type="entry name" value="GLUTAMATE--TRNA LIGASE"/>
    <property type="match status" value="1"/>
</dbReference>
<evidence type="ECO:0000256" key="3">
    <source>
        <dbReference type="ARBA" id="ARBA00022741"/>
    </source>
</evidence>
<feature type="binding site" evidence="7">
    <location>
        <position position="241"/>
    </location>
    <ligand>
        <name>ATP</name>
        <dbReference type="ChEBI" id="CHEBI:30616"/>
    </ligand>
</feature>
<dbReference type="NCBIfam" id="NF004314">
    <property type="entry name" value="PRK05710.1-3"/>
    <property type="match status" value="1"/>
</dbReference>
<feature type="binding site" evidence="7">
    <location>
        <position position="182"/>
    </location>
    <ligand>
        <name>L-glutamate</name>
        <dbReference type="ChEBI" id="CHEBI:29985"/>
    </ligand>
</feature>
<keyword evidence="5 7" id="KW-0067">ATP-binding</keyword>
<evidence type="ECO:0000313" key="10">
    <source>
        <dbReference type="EMBL" id="APJ05014.1"/>
    </source>
</evidence>
<keyword evidence="8" id="KW-0648">Protein biosynthesis</keyword>
<dbReference type="PRINTS" id="PR00987">
    <property type="entry name" value="TRNASYNTHGLU"/>
</dbReference>
<feature type="binding site" evidence="7">
    <location>
        <position position="102"/>
    </location>
    <ligand>
        <name>Zn(2+)</name>
        <dbReference type="ChEBI" id="CHEBI:29105"/>
    </ligand>
</feature>
<dbReference type="RefSeq" id="WP_148698776.1">
    <property type="nucleotide sequence ID" value="NZ_CP017834.1"/>
</dbReference>
<proteinExistence type="inferred from homology"/>
<dbReference type="STRING" id="1915309.AXG55_14380"/>
<keyword evidence="3 7" id="KW-0547">Nucleotide-binding</keyword>
<sequence>MQKYSDYIGRFAPSPTGDLHMGSLITALASYLRARSQNGKWLLRIEDVDTTRAQKNSIISILKTLESHGLYWDDEIIYQSQRNKIYSEYLQLLKEKKLLYKCICSRKKLSQCEKNPVTYEAIYPGFCKYLSNEKMAQYSIRITIHDDNKISFTDLIQGKHEQDISKEVGDFILWRNENIATYQLAVVVDDELQGVTEVVRGSDLLWQTPRQIYLQKRLNFKTPQYLHIPIATNEKNQKLSKQTKAKQLKNEEAVENILQALIFLGFNNDIIQKAKDLNFSPFDLINYAIPLFGYLKIPKKMEIITQY</sequence>
<dbReference type="GO" id="GO:0005524">
    <property type="term" value="F:ATP binding"/>
    <property type="evidence" value="ECO:0007669"/>
    <property type="project" value="UniProtKB-KW"/>
</dbReference>
<name>A0A1L4D471_9BACT</name>
<dbReference type="SUPFAM" id="SSF52374">
    <property type="entry name" value="Nucleotidylyl transferase"/>
    <property type="match status" value="1"/>
</dbReference>
<feature type="short sequence motif" description="'KMSKS' region" evidence="7">
    <location>
        <begin position="238"/>
        <end position="242"/>
    </location>
</feature>
<reference evidence="10 11" key="1">
    <citation type="submission" date="2016-10" db="EMBL/GenBank/DDBJ databases">
        <title>Silvanigrella aquatica sp. nov., isolated from a freshwater lake located in the Black Forest, Germany, description of Silvanigrellaceae fam. nov., Silvanigrellales ord. nov., reclassification of the order Bdellovibrionales in the class Oligoflexia, reclassification of the families Bacteriovoracaceae and Halobacteriovoraceae in the new order Bacteriovoracales ord. nov., and reclassification of the family Pseudobacteriovoracaceae in the order Oligoflexiales.</title>
        <authorList>
            <person name="Hahn M.W."/>
            <person name="Schmidt J."/>
            <person name="Koll U."/>
            <person name="Rohde M."/>
            <person name="Verbag S."/>
            <person name="Pitt A."/>
            <person name="Nakai R."/>
            <person name="Naganuma T."/>
            <person name="Lang E."/>
        </authorList>
    </citation>
    <scope>NUCLEOTIDE SEQUENCE [LARGE SCALE GENOMIC DNA]</scope>
    <source>
        <strain evidence="10 11">MWH-Nonnen-W8red</strain>
    </source>
</reference>
<gene>
    <name evidence="7" type="primary">gluQ</name>
    <name evidence="10" type="ORF">AXG55_14380</name>
</gene>
<keyword evidence="11" id="KW-1185">Reference proteome</keyword>
<comment type="function">
    <text evidence="7">Catalyzes the tRNA-independent activation of glutamate in presence of ATP and the subsequent transfer of glutamate onto a tRNA(Asp). Glutamate is transferred on the 2-amino-5-(4,5-dihydroxy-2-cyclopenten-1-yl) moiety of the queuosine in the wobble position of the QUC anticodon.</text>
</comment>
<dbReference type="GO" id="GO:0006424">
    <property type="term" value="P:glutamyl-tRNA aminoacylation"/>
    <property type="evidence" value="ECO:0007669"/>
    <property type="project" value="InterPro"/>
</dbReference>
<dbReference type="InterPro" id="IPR014729">
    <property type="entry name" value="Rossmann-like_a/b/a_fold"/>
</dbReference>
<evidence type="ECO:0000259" key="9">
    <source>
        <dbReference type="Pfam" id="PF00749"/>
    </source>
</evidence>
<dbReference type="AlphaFoldDB" id="A0A1L4D471"/>
<dbReference type="InterPro" id="IPR000924">
    <property type="entry name" value="Glu/Gln-tRNA-synth"/>
</dbReference>
<dbReference type="InterPro" id="IPR049940">
    <property type="entry name" value="GluQ/Sye"/>
</dbReference>
<accession>A0A1L4D471</accession>
<dbReference type="GO" id="GO:0006400">
    <property type="term" value="P:tRNA modification"/>
    <property type="evidence" value="ECO:0007669"/>
    <property type="project" value="InterPro"/>
</dbReference>
<dbReference type="GO" id="GO:0005829">
    <property type="term" value="C:cytosol"/>
    <property type="evidence" value="ECO:0007669"/>
    <property type="project" value="TreeGrafter"/>
</dbReference>
<organism evidence="10 11">
    <name type="scientific">Silvanigrella aquatica</name>
    <dbReference type="NCBI Taxonomy" id="1915309"/>
    <lineage>
        <taxon>Bacteria</taxon>
        <taxon>Pseudomonadati</taxon>
        <taxon>Bdellovibrionota</taxon>
        <taxon>Oligoflexia</taxon>
        <taxon>Silvanigrellales</taxon>
        <taxon>Silvanigrellaceae</taxon>
        <taxon>Silvanigrella</taxon>
    </lineage>
</organism>
<feature type="binding site" evidence="7">
    <location>
        <begin position="10"/>
        <end position="14"/>
    </location>
    <ligand>
        <name>L-glutamate</name>
        <dbReference type="ChEBI" id="CHEBI:29985"/>
    </ligand>
</feature>
<feature type="binding site" evidence="7">
    <location>
        <position position="46"/>
    </location>
    <ligand>
        <name>L-glutamate</name>
        <dbReference type="ChEBI" id="CHEBI:29985"/>
    </ligand>
</feature>
<keyword evidence="2 7" id="KW-0479">Metal-binding</keyword>
<dbReference type="GO" id="GO:0008270">
    <property type="term" value="F:zinc ion binding"/>
    <property type="evidence" value="ECO:0007669"/>
    <property type="project" value="UniProtKB-UniRule"/>
</dbReference>
<dbReference type="Gene3D" id="3.40.50.620">
    <property type="entry name" value="HUPs"/>
    <property type="match status" value="1"/>
</dbReference>
<feature type="binding site" evidence="7">
    <location>
        <position position="200"/>
    </location>
    <ligand>
        <name>L-glutamate</name>
        <dbReference type="ChEBI" id="CHEBI:29985"/>
    </ligand>
</feature>
<keyword evidence="6 7" id="KW-0030">Aminoacyl-tRNA synthetase</keyword>
<dbReference type="PANTHER" id="PTHR43311:SF1">
    <property type="entry name" value="GLUTAMYL-Q TRNA(ASP) SYNTHETASE"/>
    <property type="match status" value="1"/>
</dbReference>
<dbReference type="OrthoDB" id="5288516at2"/>
<feature type="short sequence motif" description="'HIGH' region" evidence="7">
    <location>
        <begin position="13"/>
        <end position="23"/>
    </location>
</feature>
<dbReference type="EMBL" id="CP017834">
    <property type="protein sequence ID" value="APJ05014.1"/>
    <property type="molecule type" value="Genomic_DNA"/>
</dbReference>
<dbReference type="Pfam" id="PF00749">
    <property type="entry name" value="tRNA-synt_1c"/>
    <property type="match status" value="1"/>
</dbReference>
<feature type="binding site" evidence="7">
    <location>
        <position position="127"/>
    </location>
    <ligand>
        <name>Zn(2+)</name>
        <dbReference type="ChEBI" id="CHEBI:29105"/>
    </ligand>
</feature>
<comment type="similarity">
    <text evidence="7">Belongs to the class-I aminoacyl-tRNA synthetase family. GluQ subfamily.</text>
</comment>
<evidence type="ECO:0000313" key="11">
    <source>
        <dbReference type="Proteomes" id="UP000184731"/>
    </source>
</evidence>
<dbReference type="InterPro" id="IPR022380">
    <property type="entry name" value="Glu-Q_tRNA(Asp)_Synthase"/>
</dbReference>
<evidence type="ECO:0000256" key="8">
    <source>
        <dbReference type="RuleBase" id="RU363037"/>
    </source>
</evidence>
<evidence type="ECO:0000256" key="1">
    <source>
        <dbReference type="ARBA" id="ARBA00022598"/>
    </source>
</evidence>
<evidence type="ECO:0000256" key="2">
    <source>
        <dbReference type="ARBA" id="ARBA00022723"/>
    </source>
</evidence>
<feature type="binding site" evidence="7">
    <location>
        <position position="104"/>
    </location>
    <ligand>
        <name>Zn(2+)</name>
        <dbReference type="ChEBI" id="CHEBI:29105"/>
    </ligand>
</feature>
<dbReference type="EC" id="6.1.1.-" evidence="7"/>
<dbReference type="InterPro" id="IPR020058">
    <property type="entry name" value="Glu/Gln-tRNA-synth_Ib_cat-dom"/>
</dbReference>
<dbReference type="GO" id="GO:0004818">
    <property type="term" value="F:glutamate-tRNA ligase activity"/>
    <property type="evidence" value="ECO:0007669"/>
    <property type="project" value="TreeGrafter"/>
</dbReference>
<feature type="binding site" evidence="7">
    <location>
        <position position="123"/>
    </location>
    <ligand>
        <name>Zn(2+)</name>
        <dbReference type="ChEBI" id="CHEBI:29105"/>
    </ligand>
</feature>
<protein>
    <recommendedName>
        <fullName evidence="7">Glutamyl-Q tRNA(Asp) synthetase</fullName>
        <shortName evidence="7">Glu-Q-RSs</shortName>
        <ecNumber evidence="7">6.1.1.-</ecNumber>
    </recommendedName>
</protein>
<comment type="cofactor">
    <cofactor evidence="7">
        <name>Zn(2+)</name>
        <dbReference type="ChEBI" id="CHEBI:29105"/>
    </cofactor>
    <text evidence="7">Binds 1 zinc ion per subunit.</text>
</comment>
<dbReference type="Proteomes" id="UP000184731">
    <property type="component" value="Chromosome"/>
</dbReference>
<evidence type="ECO:0000256" key="6">
    <source>
        <dbReference type="ARBA" id="ARBA00023146"/>
    </source>
</evidence>